<dbReference type="SUPFAM" id="SSF46785">
    <property type="entry name" value="Winged helix' DNA-binding domain"/>
    <property type="match status" value="1"/>
</dbReference>
<dbReference type="InterPro" id="IPR039422">
    <property type="entry name" value="MarR/SlyA-like"/>
</dbReference>
<dbReference type="InterPro" id="IPR000835">
    <property type="entry name" value="HTH_MarR-typ"/>
</dbReference>
<dbReference type="PANTHER" id="PTHR33164:SF99">
    <property type="entry name" value="MARR FAMILY REGULATORY PROTEIN"/>
    <property type="match status" value="1"/>
</dbReference>
<dbReference type="PROSITE" id="PS50995">
    <property type="entry name" value="HTH_MARR_2"/>
    <property type="match status" value="1"/>
</dbReference>
<accession>A0ABV6QMS5</accession>
<dbReference type="EMBL" id="JBHLTC010000019">
    <property type="protein sequence ID" value="MFC0625939.1"/>
    <property type="molecule type" value="Genomic_DNA"/>
</dbReference>
<protein>
    <submittedName>
        <fullName evidence="2">MarR family winged helix-turn-helix transcriptional regulator</fullName>
    </submittedName>
</protein>
<evidence type="ECO:0000259" key="1">
    <source>
        <dbReference type="PROSITE" id="PS50995"/>
    </source>
</evidence>
<reference evidence="2 3" key="1">
    <citation type="submission" date="2024-09" db="EMBL/GenBank/DDBJ databases">
        <authorList>
            <person name="Sun Q."/>
            <person name="Mori K."/>
        </authorList>
    </citation>
    <scope>NUCLEOTIDE SEQUENCE [LARGE SCALE GENOMIC DNA]</scope>
    <source>
        <strain evidence="2 3">CGMCC 1.15906</strain>
    </source>
</reference>
<evidence type="ECO:0000313" key="3">
    <source>
        <dbReference type="Proteomes" id="UP001589890"/>
    </source>
</evidence>
<sequence>MTSVNGVPVLHLAGVLGLLMSRLRADISELAEPSFAELRASHFRLLELIPPEGARITDLAEVAGMTKQGLGQHVNYLERNGYVSSERLPVDKRVRLVRRTSRGDEGVAMVQAVIAQVEKRWQTELGPQRYAEFLATARELGITPARATETA</sequence>
<dbReference type="InterPro" id="IPR036388">
    <property type="entry name" value="WH-like_DNA-bd_sf"/>
</dbReference>
<gene>
    <name evidence="2" type="ORF">ACFFGN_17810</name>
</gene>
<dbReference type="SMART" id="SM00347">
    <property type="entry name" value="HTH_MARR"/>
    <property type="match status" value="1"/>
</dbReference>
<dbReference type="PANTHER" id="PTHR33164">
    <property type="entry name" value="TRANSCRIPTIONAL REGULATOR, MARR FAMILY"/>
    <property type="match status" value="1"/>
</dbReference>
<keyword evidence="3" id="KW-1185">Reference proteome</keyword>
<feature type="domain" description="HTH marR-type" evidence="1">
    <location>
        <begin position="9"/>
        <end position="142"/>
    </location>
</feature>
<comment type="caution">
    <text evidence="2">The sequence shown here is derived from an EMBL/GenBank/DDBJ whole genome shotgun (WGS) entry which is preliminary data.</text>
</comment>
<dbReference type="RefSeq" id="WP_380048893.1">
    <property type="nucleotide sequence ID" value="NZ_JBHLTC010000019.1"/>
</dbReference>
<dbReference type="Proteomes" id="UP001589890">
    <property type="component" value="Unassembled WGS sequence"/>
</dbReference>
<dbReference type="Gene3D" id="1.10.10.10">
    <property type="entry name" value="Winged helix-like DNA-binding domain superfamily/Winged helix DNA-binding domain"/>
    <property type="match status" value="1"/>
</dbReference>
<dbReference type="InterPro" id="IPR036390">
    <property type="entry name" value="WH_DNA-bd_sf"/>
</dbReference>
<organism evidence="2 3">
    <name type="scientific">Kribbella deserti</name>
    <dbReference type="NCBI Taxonomy" id="1926257"/>
    <lineage>
        <taxon>Bacteria</taxon>
        <taxon>Bacillati</taxon>
        <taxon>Actinomycetota</taxon>
        <taxon>Actinomycetes</taxon>
        <taxon>Propionibacteriales</taxon>
        <taxon>Kribbellaceae</taxon>
        <taxon>Kribbella</taxon>
    </lineage>
</organism>
<proteinExistence type="predicted"/>
<evidence type="ECO:0000313" key="2">
    <source>
        <dbReference type="EMBL" id="MFC0625939.1"/>
    </source>
</evidence>
<name>A0ABV6QMS5_9ACTN</name>
<dbReference type="Pfam" id="PF12802">
    <property type="entry name" value="MarR_2"/>
    <property type="match status" value="1"/>
</dbReference>